<dbReference type="EMBL" id="ANOG01000373">
    <property type="protein sequence ID" value="EMI20432.1"/>
    <property type="molecule type" value="Genomic_DNA"/>
</dbReference>
<gene>
    <name evidence="1" type="ORF">RMSM_02640</name>
</gene>
<evidence type="ECO:0000313" key="2">
    <source>
        <dbReference type="Proteomes" id="UP000011991"/>
    </source>
</evidence>
<name>M5RYF8_9BACT</name>
<dbReference type="RefSeq" id="WP_008696033.1">
    <property type="nucleotide sequence ID" value="NZ_ANOG01000373.1"/>
</dbReference>
<evidence type="ECO:0000313" key="1">
    <source>
        <dbReference type="EMBL" id="EMI20432.1"/>
    </source>
</evidence>
<sequence>MALADPLPQQVAPTLQQYARFAQQVGLPAKLAISLVAAVVSAFLPQHRAFTEQQ</sequence>
<comment type="caution">
    <text evidence="1">The sequence shown here is derived from an EMBL/GenBank/DDBJ whole genome shotgun (WGS) entry which is preliminary data.</text>
</comment>
<reference evidence="1 2" key="1">
    <citation type="journal article" date="2013" name="Mar. Genomics">
        <title>Expression of sulfatases in Rhodopirellula baltica and the diversity of sulfatases in the genus Rhodopirellula.</title>
        <authorList>
            <person name="Wegner C.E."/>
            <person name="Richter-Heitmann T."/>
            <person name="Klindworth A."/>
            <person name="Klockow C."/>
            <person name="Richter M."/>
            <person name="Achstetter T."/>
            <person name="Glockner F.O."/>
            <person name="Harder J."/>
        </authorList>
    </citation>
    <scope>NUCLEOTIDE SEQUENCE [LARGE SCALE GENOMIC DNA]</scope>
    <source>
        <strain evidence="1 2">SM1</strain>
    </source>
</reference>
<protein>
    <submittedName>
        <fullName evidence="1">Uncharacterized protein</fullName>
    </submittedName>
</protein>
<dbReference type="AlphaFoldDB" id="M5RYF8"/>
<organism evidence="1 2">
    <name type="scientific">Rhodopirellula maiorica SM1</name>
    <dbReference type="NCBI Taxonomy" id="1265738"/>
    <lineage>
        <taxon>Bacteria</taxon>
        <taxon>Pseudomonadati</taxon>
        <taxon>Planctomycetota</taxon>
        <taxon>Planctomycetia</taxon>
        <taxon>Pirellulales</taxon>
        <taxon>Pirellulaceae</taxon>
        <taxon>Novipirellula</taxon>
    </lineage>
</organism>
<accession>M5RYF8</accession>
<dbReference type="Proteomes" id="UP000011991">
    <property type="component" value="Unassembled WGS sequence"/>
</dbReference>
<dbReference type="PATRIC" id="fig|1265738.3.peg.2655"/>
<keyword evidence="2" id="KW-1185">Reference proteome</keyword>
<proteinExistence type="predicted"/>